<evidence type="ECO:0000313" key="2">
    <source>
        <dbReference type="EMBL" id="MDV6299477.1"/>
    </source>
</evidence>
<name>A0AAE4QXW6_9ACTN</name>
<protein>
    <recommendedName>
        <fullName evidence="1">Restriction endonuclease AspBHI N-terminal domain-containing protein</fullName>
    </recommendedName>
</protein>
<dbReference type="AlphaFoldDB" id="A0AAE4QXW6"/>
<feature type="domain" description="Restriction endonuclease AspBHI N-terminal" evidence="1">
    <location>
        <begin position="74"/>
        <end position="238"/>
    </location>
</feature>
<dbReference type="EMBL" id="JAWLKJ010000002">
    <property type="protein sequence ID" value="MDV6299477.1"/>
    <property type="molecule type" value="Genomic_DNA"/>
</dbReference>
<sequence length="242" mass="26897">MNIDFQWVETDIVYRYSRNAGPECATADGYRNFKFALRPRAAGQSILQLERGINISKEVIAPDGRRRPVVLLRSSPWKAGTETTPWHDEYDLETGTVRYFGDSKPGSSDQGHGATGNRGLTALAALFQSNSRAERQLAPPIALFRGEPGEIRGKGQVNKGFVRFVGVGILSGHSRVRQPDADGVPFDNIAFDFRLCPLDDASSRVDWSWINDRRDASVPAAVANLRAPYAWRHWIETGQLPD</sequence>
<organism evidence="2 3">
    <name type="scientific">Dietzia maris</name>
    <dbReference type="NCBI Taxonomy" id="37915"/>
    <lineage>
        <taxon>Bacteria</taxon>
        <taxon>Bacillati</taxon>
        <taxon>Actinomycetota</taxon>
        <taxon>Actinomycetes</taxon>
        <taxon>Mycobacteriales</taxon>
        <taxon>Dietziaceae</taxon>
        <taxon>Dietzia</taxon>
    </lineage>
</organism>
<evidence type="ECO:0000259" key="1">
    <source>
        <dbReference type="Pfam" id="PF18062"/>
    </source>
</evidence>
<dbReference type="RefSeq" id="WP_317470054.1">
    <property type="nucleotide sequence ID" value="NZ_JAWLKJ010000002.1"/>
</dbReference>
<dbReference type="InterPro" id="IPR041409">
    <property type="entry name" value="RE_AspBHI_N"/>
</dbReference>
<gene>
    <name evidence="2" type="ORF">R3P82_10170</name>
</gene>
<proteinExistence type="predicted"/>
<dbReference type="Pfam" id="PF18062">
    <property type="entry name" value="RE_AspBHI_N"/>
    <property type="match status" value="1"/>
</dbReference>
<reference evidence="2" key="1">
    <citation type="submission" date="2023-10" db="EMBL/GenBank/DDBJ databases">
        <title>Development of a sustainable strategy for remediation of hydrocarbon-contaminated territories based on the waste exchange concept.</title>
        <authorList>
            <person name="Krivoruchko A."/>
        </authorList>
    </citation>
    <scope>NUCLEOTIDE SEQUENCE</scope>
    <source>
        <strain evidence="2">IEGM 1175</strain>
    </source>
</reference>
<comment type="caution">
    <text evidence="2">The sequence shown here is derived from an EMBL/GenBank/DDBJ whole genome shotgun (WGS) entry which is preliminary data.</text>
</comment>
<dbReference type="Proteomes" id="UP001185873">
    <property type="component" value="Unassembled WGS sequence"/>
</dbReference>
<dbReference type="Gene3D" id="2.30.280.20">
    <property type="match status" value="1"/>
</dbReference>
<evidence type="ECO:0000313" key="3">
    <source>
        <dbReference type="Proteomes" id="UP001185873"/>
    </source>
</evidence>
<accession>A0AAE4QXW6</accession>